<accession>A0A212RLY3</accession>
<protein>
    <submittedName>
        <fullName evidence="9">Predicted membrane protein</fullName>
    </submittedName>
</protein>
<feature type="transmembrane region" description="Helical" evidence="8">
    <location>
        <begin position="207"/>
        <end position="225"/>
    </location>
</feature>
<evidence type="ECO:0000313" key="10">
    <source>
        <dbReference type="Proteomes" id="UP000197025"/>
    </source>
</evidence>
<organism evidence="9 10">
    <name type="scientific">Thermoflexus hugenholtzii JAD2</name>
    <dbReference type="NCBI Taxonomy" id="877466"/>
    <lineage>
        <taxon>Bacteria</taxon>
        <taxon>Bacillati</taxon>
        <taxon>Chloroflexota</taxon>
        <taxon>Thermoflexia</taxon>
        <taxon>Thermoflexales</taxon>
        <taxon>Thermoflexaceae</taxon>
        <taxon>Thermoflexus</taxon>
    </lineage>
</organism>
<feature type="transmembrane region" description="Helical" evidence="8">
    <location>
        <begin position="237"/>
        <end position="256"/>
    </location>
</feature>
<feature type="transmembrane region" description="Helical" evidence="8">
    <location>
        <begin position="165"/>
        <end position="187"/>
    </location>
</feature>
<name>A0A212RLY3_9CHLR</name>
<feature type="transmembrane region" description="Helical" evidence="8">
    <location>
        <begin position="86"/>
        <end position="107"/>
    </location>
</feature>
<dbReference type="PANTHER" id="PTHR33908:SF11">
    <property type="entry name" value="MEMBRANE PROTEIN"/>
    <property type="match status" value="1"/>
</dbReference>
<proteinExistence type="predicted"/>
<evidence type="ECO:0000256" key="5">
    <source>
        <dbReference type="ARBA" id="ARBA00022692"/>
    </source>
</evidence>
<gene>
    <name evidence="9" type="ORF">SAMN02746019_00019100</name>
</gene>
<reference evidence="10" key="1">
    <citation type="submission" date="2017-06" db="EMBL/GenBank/DDBJ databases">
        <authorList>
            <person name="Varghese N."/>
            <person name="Submissions S."/>
        </authorList>
    </citation>
    <scope>NUCLEOTIDE SEQUENCE [LARGE SCALE GENOMIC DNA]</scope>
    <source>
        <strain evidence="10">JAD2</strain>
    </source>
</reference>
<dbReference type="GO" id="GO:0016763">
    <property type="term" value="F:pentosyltransferase activity"/>
    <property type="evidence" value="ECO:0007669"/>
    <property type="project" value="TreeGrafter"/>
</dbReference>
<feature type="transmembrane region" description="Helical" evidence="8">
    <location>
        <begin position="262"/>
        <end position="282"/>
    </location>
</feature>
<keyword evidence="7 8" id="KW-0472">Membrane</keyword>
<keyword evidence="10" id="KW-1185">Reference proteome</keyword>
<feature type="transmembrane region" description="Helical" evidence="8">
    <location>
        <begin position="114"/>
        <end position="132"/>
    </location>
</feature>
<dbReference type="GO" id="GO:0009103">
    <property type="term" value="P:lipopolysaccharide biosynthetic process"/>
    <property type="evidence" value="ECO:0007669"/>
    <property type="project" value="UniProtKB-ARBA"/>
</dbReference>
<comment type="subcellular location">
    <subcellularLocation>
        <location evidence="1">Cell membrane</location>
        <topology evidence="1">Multi-pass membrane protein</topology>
    </subcellularLocation>
</comment>
<dbReference type="PANTHER" id="PTHR33908">
    <property type="entry name" value="MANNOSYLTRANSFERASE YKCB-RELATED"/>
    <property type="match status" value="1"/>
</dbReference>
<evidence type="ECO:0000256" key="7">
    <source>
        <dbReference type="ARBA" id="ARBA00023136"/>
    </source>
</evidence>
<dbReference type="AlphaFoldDB" id="A0A212RLY3"/>
<evidence type="ECO:0000256" key="1">
    <source>
        <dbReference type="ARBA" id="ARBA00004651"/>
    </source>
</evidence>
<evidence type="ECO:0000256" key="6">
    <source>
        <dbReference type="ARBA" id="ARBA00022989"/>
    </source>
</evidence>
<feature type="transmembrane region" description="Helical" evidence="8">
    <location>
        <begin position="138"/>
        <end position="158"/>
    </location>
</feature>
<keyword evidence="5 8" id="KW-0812">Transmembrane</keyword>
<keyword evidence="6 8" id="KW-1133">Transmembrane helix</keyword>
<sequence length="786" mass="87055">MSSSRSGELKSAMAYRVLALVGLLVAFALRVHRLGEANVWWDEGFTIGLARRPFPEMIWGTARDTHPPLYYALLWPWIRLAGDGEFAARFPSVAFGVLTVAAAGAAGRRLGGPGVQLLALWLLGLSRFHIWWSQETRMYALAALGIALSAFFALRVACKPGSFRIWGAWALSSSIALFSVYLALFAWIPQSLSLLWAIPRRAWPRWLLAHGTLALLMLGWLAFALPRMATWSAGGPPPGWSAVLQLSAVLWTTGISTDVERWAGPAVLLIAGMLPGIAVAAREAVRATRRIRDLFPLALLSIGLALQPVAVWLITRPRSFLYTPRLEARYFLPALPYFSLLLAFSIARAFSIPRLRPFALVLALGAFGLSLASLPAYYANRHWRADPALLPFLIRVYARPGDGVILVSGDRAPEFQYYYERIDGTNGLPPVYPVPRQAVPVRSDTVGGELEGIVRAHPRIWLARVESHLQDPEGWVERWLDAHLHRVLEFPFGHNALILYVASPQEPAVPAENLARLNEIHRLKDPSGIFLGYDRVGRGFRPGETMRIGLYLQPGRPLSLTVEWIRRPDQRVARTELHVPAGSGIRRGSLELPVTPYTPSGDYVVWVEAEGDGSVTIPAFRVEGTIPPPSPSEIARPMSARLGNRIRFLGYSLYGVQQGDPPEAAPGDTLFLDLYWEAESPIPRSYVVFTHLIGEAWNPATGNPVWAQDDQVPLEGAYPTTHWIPGQPLRDRYVLRLPAEMPAGDYLLEAGMYLLETGERLPVSGEGADPTARRLILGLIRVRPRR</sequence>
<evidence type="ECO:0000256" key="3">
    <source>
        <dbReference type="ARBA" id="ARBA00022676"/>
    </source>
</evidence>
<dbReference type="InParanoid" id="A0A212RLY3"/>
<keyword evidence="4" id="KW-0808">Transferase</keyword>
<evidence type="ECO:0000256" key="8">
    <source>
        <dbReference type="SAM" id="Phobius"/>
    </source>
</evidence>
<evidence type="ECO:0000313" key="9">
    <source>
        <dbReference type="EMBL" id="SNB73480.1"/>
    </source>
</evidence>
<feature type="transmembrane region" description="Helical" evidence="8">
    <location>
        <begin position="334"/>
        <end position="351"/>
    </location>
</feature>
<dbReference type="InterPro" id="IPR050297">
    <property type="entry name" value="LipidA_mod_glycosyltrf_83"/>
</dbReference>
<dbReference type="Proteomes" id="UP000197025">
    <property type="component" value="Unassembled WGS sequence"/>
</dbReference>
<dbReference type="GO" id="GO:0005886">
    <property type="term" value="C:plasma membrane"/>
    <property type="evidence" value="ECO:0007669"/>
    <property type="project" value="UniProtKB-SubCell"/>
</dbReference>
<keyword evidence="2" id="KW-1003">Cell membrane</keyword>
<feature type="transmembrane region" description="Helical" evidence="8">
    <location>
        <begin position="294"/>
        <end position="314"/>
    </location>
</feature>
<evidence type="ECO:0000256" key="4">
    <source>
        <dbReference type="ARBA" id="ARBA00022679"/>
    </source>
</evidence>
<feature type="transmembrane region" description="Helical" evidence="8">
    <location>
        <begin position="358"/>
        <end position="378"/>
    </location>
</feature>
<evidence type="ECO:0000256" key="2">
    <source>
        <dbReference type="ARBA" id="ARBA00022475"/>
    </source>
</evidence>
<keyword evidence="3" id="KW-0328">Glycosyltransferase</keyword>
<dbReference type="EMBL" id="FYEK01000071">
    <property type="protein sequence ID" value="SNB73480.1"/>
    <property type="molecule type" value="Genomic_DNA"/>
</dbReference>